<dbReference type="Proteomes" id="UP000186015">
    <property type="component" value="Unassembled WGS sequence"/>
</dbReference>
<evidence type="ECO:0000313" key="3">
    <source>
        <dbReference type="Proteomes" id="UP000186015"/>
    </source>
</evidence>
<evidence type="ECO:0000256" key="1">
    <source>
        <dbReference type="SAM" id="Coils"/>
    </source>
</evidence>
<accession>A0A1H7MNE8</accession>
<organism evidence="2 3">
    <name type="scientific">Ruminococcus albus</name>
    <dbReference type="NCBI Taxonomy" id="1264"/>
    <lineage>
        <taxon>Bacteria</taxon>
        <taxon>Bacillati</taxon>
        <taxon>Bacillota</taxon>
        <taxon>Clostridia</taxon>
        <taxon>Eubacteriales</taxon>
        <taxon>Oscillospiraceae</taxon>
        <taxon>Ruminococcus</taxon>
    </lineage>
</organism>
<keyword evidence="1" id="KW-0175">Coiled coil</keyword>
<sequence>MTTFDAIHQIGILKSQLAASDYKVIKIAEYKAAGMKAPYDINEVHAARQALRDEINELEELMPTLEEGGLC</sequence>
<dbReference type="AlphaFoldDB" id="A0A1H7MNE8"/>
<dbReference type="RefSeq" id="WP_074834286.1">
    <property type="nucleotide sequence ID" value="NZ_FOAT01000012.1"/>
</dbReference>
<reference evidence="2 3" key="1">
    <citation type="submission" date="2016-10" db="EMBL/GenBank/DDBJ databases">
        <authorList>
            <person name="de Groot N.N."/>
        </authorList>
    </citation>
    <scope>NUCLEOTIDE SEQUENCE [LARGE SCALE GENOMIC DNA]</scope>
    <source>
        <strain evidence="2 3">KH2T6</strain>
    </source>
</reference>
<name>A0A1H7MNE8_RUMAL</name>
<evidence type="ECO:0000313" key="2">
    <source>
        <dbReference type="EMBL" id="SEL12674.1"/>
    </source>
</evidence>
<proteinExistence type="predicted"/>
<dbReference type="EMBL" id="FOAT01000012">
    <property type="protein sequence ID" value="SEL12674.1"/>
    <property type="molecule type" value="Genomic_DNA"/>
</dbReference>
<dbReference type="OrthoDB" id="2087693at2"/>
<protein>
    <submittedName>
        <fullName evidence="2">Uncharacterized protein</fullName>
    </submittedName>
</protein>
<feature type="coiled-coil region" evidence="1">
    <location>
        <begin position="41"/>
        <end position="68"/>
    </location>
</feature>
<gene>
    <name evidence="2" type="ORF">SAMN05216469_11267</name>
</gene>